<organism evidence="10 11">
    <name type="scientific">Pseudobutyrivibrio xylanivorans</name>
    <dbReference type="NCBI Taxonomy" id="185007"/>
    <lineage>
        <taxon>Bacteria</taxon>
        <taxon>Bacillati</taxon>
        <taxon>Bacillota</taxon>
        <taxon>Clostridia</taxon>
        <taxon>Lachnospirales</taxon>
        <taxon>Lachnospiraceae</taxon>
        <taxon>Pseudobutyrivibrio</taxon>
    </lineage>
</organism>
<evidence type="ECO:0000256" key="6">
    <source>
        <dbReference type="ARBA" id="ARBA00022989"/>
    </source>
</evidence>
<evidence type="ECO:0000256" key="2">
    <source>
        <dbReference type="ARBA" id="ARBA00009843"/>
    </source>
</evidence>
<dbReference type="PANTHER" id="PTHR43568:SF1">
    <property type="entry name" value="P PROTEIN"/>
    <property type="match status" value="1"/>
</dbReference>
<dbReference type="Proteomes" id="UP000327030">
    <property type="component" value="Chromosome 1"/>
</dbReference>
<dbReference type="GO" id="GO:0015105">
    <property type="term" value="F:arsenite transmembrane transporter activity"/>
    <property type="evidence" value="ECO:0007669"/>
    <property type="project" value="InterPro"/>
</dbReference>
<evidence type="ECO:0000256" key="5">
    <source>
        <dbReference type="ARBA" id="ARBA00022692"/>
    </source>
</evidence>
<evidence type="ECO:0000256" key="4">
    <source>
        <dbReference type="ARBA" id="ARBA00022475"/>
    </source>
</evidence>
<dbReference type="EMBL" id="CP043028">
    <property type="protein sequence ID" value="QFJ54780.1"/>
    <property type="molecule type" value="Genomic_DNA"/>
</dbReference>
<feature type="transmembrane region" description="Helical" evidence="8">
    <location>
        <begin position="26"/>
        <end position="43"/>
    </location>
</feature>
<evidence type="ECO:0000313" key="10">
    <source>
        <dbReference type="EMBL" id="QFJ54780.1"/>
    </source>
</evidence>
<feature type="transmembrane region" description="Helical" evidence="8">
    <location>
        <begin position="81"/>
        <end position="107"/>
    </location>
</feature>
<reference evidence="11" key="1">
    <citation type="submission" date="2019-08" db="EMBL/GenBank/DDBJ databases">
        <title>Complete Genome Sequence of the Polysaccharide-Degrading Rumen Bacterium Pseudobutyrivibrio xylanivorans MA3014.</title>
        <authorList>
            <person name="Palevich N."/>
            <person name="Maclean P.H."/>
            <person name="Kelly W.J."/>
            <person name="Leahy S.C."/>
            <person name="Rakonjac J."/>
            <person name="Attwood G.T."/>
        </authorList>
    </citation>
    <scope>NUCLEOTIDE SEQUENCE [LARGE SCALE GENOMIC DNA]</scope>
    <source>
        <strain evidence="11">MA3014</strain>
    </source>
</reference>
<feature type="transmembrane region" description="Helical" evidence="8">
    <location>
        <begin position="429"/>
        <end position="446"/>
    </location>
</feature>
<feature type="transmembrane region" description="Helical" evidence="8">
    <location>
        <begin position="250"/>
        <end position="268"/>
    </location>
</feature>
<keyword evidence="5 8" id="KW-0812">Transmembrane</keyword>
<dbReference type="OrthoDB" id="9765532at2"/>
<dbReference type="KEGG" id="pxv:FXF36_07915"/>
<comment type="subcellular location">
    <subcellularLocation>
        <location evidence="1">Cell membrane</location>
        <topology evidence="1">Multi-pass membrane protein</topology>
    </subcellularLocation>
</comment>
<feature type="transmembrane region" description="Helical" evidence="8">
    <location>
        <begin position="119"/>
        <end position="150"/>
    </location>
</feature>
<sequence>MLAQIIALVIFVAMFGLIVWDRFPKHFVTLGCGVLTSIFVFGVGMQDKQAFINTMALRGIFKSSFWYAAGEHAEQTSGINWATIIFLWGMMIMVEGMAEAGFFDWLCMKIAKLANYEPVKIFVAFMILASVLAMFIDSITVILFLAAVTIRLARTLKFNPIPVIMAEIFCANLGGSATMCGDPPNIIIGTSLGYSFADFVMNTGAMAGISLVIIIVYFYFTMRNRLQDPGDRVDPSTIDVEVKIENMKEFLTSTIIFGLAVLLLITHAMTGLTVAFIGVFIAFITLATAGRKAPKLLKRVDYETLLFFIGLFVVVGGLEETGVLVVIADFIAKVSGGNPYVMIAIILWVSSIASAFIDNIPFSATMIPVINALAQTTGVDLATMAWTLAIGTDIGGSMTPIGASANVVGISTAGKEGYPISWAVYCKELVPGTLIVLAVSMLNIYMRYL</sequence>
<dbReference type="GO" id="GO:0005886">
    <property type="term" value="C:plasma membrane"/>
    <property type="evidence" value="ECO:0007669"/>
    <property type="project" value="UniProtKB-SubCell"/>
</dbReference>
<feature type="transmembrane region" description="Helical" evidence="8">
    <location>
        <begin position="199"/>
        <end position="220"/>
    </location>
</feature>
<protein>
    <submittedName>
        <fullName evidence="10">Citrate transporter</fullName>
    </submittedName>
</protein>
<dbReference type="PANTHER" id="PTHR43568">
    <property type="entry name" value="P PROTEIN"/>
    <property type="match status" value="1"/>
</dbReference>
<gene>
    <name evidence="10" type="ORF">FXF36_07915</name>
</gene>
<dbReference type="PRINTS" id="PR00758">
    <property type="entry name" value="ARSENICPUMP"/>
</dbReference>
<keyword evidence="3" id="KW-0813">Transport</keyword>
<evidence type="ECO:0000256" key="3">
    <source>
        <dbReference type="ARBA" id="ARBA00022448"/>
    </source>
</evidence>
<feature type="transmembrane region" description="Helical" evidence="8">
    <location>
        <begin position="305"/>
        <end position="328"/>
    </location>
</feature>
<evidence type="ECO:0000259" key="9">
    <source>
        <dbReference type="Pfam" id="PF03600"/>
    </source>
</evidence>
<dbReference type="InterPro" id="IPR004680">
    <property type="entry name" value="Cit_transptr-like_dom"/>
</dbReference>
<name>A0A5P6VQM5_PSEXY</name>
<feature type="transmembrane region" description="Helical" evidence="8">
    <location>
        <begin position="340"/>
        <end position="357"/>
    </location>
</feature>
<comment type="similarity">
    <text evidence="2">Belongs to the CitM (TC 2.A.11) transporter family.</text>
</comment>
<dbReference type="InterPro" id="IPR051475">
    <property type="entry name" value="Diverse_Ion_Transporter"/>
</dbReference>
<keyword evidence="7 8" id="KW-0472">Membrane</keyword>
<accession>A0A5P6VQM5</accession>
<dbReference type="Pfam" id="PF03600">
    <property type="entry name" value="CitMHS"/>
    <property type="match status" value="1"/>
</dbReference>
<evidence type="ECO:0000313" key="11">
    <source>
        <dbReference type="Proteomes" id="UP000327030"/>
    </source>
</evidence>
<evidence type="ECO:0000256" key="8">
    <source>
        <dbReference type="SAM" id="Phobius"/>
    </source>
</evidence>
<dbReference type="RefSeq" id="WP_151623244.1">
    <property type="nucleotide sequence ID" value="NZ_CP043028.1"/>
</dbReference>
<evidence type="ECO:0000256" key="1">
    <source>
        <dbReference type="ARBA" id="ARBA00004651"/>
    </source>
</evidence>
<dbReference type="AlphaFoldDB" id="A0A5P6VQM5"/>
<keyword evidence="6 8" id="KW-1133">Transmembrane helix</keyword>
<keyword evidence="4" id="KW-1003">Cell membrane</keyword>
<dbReference type="InterPro" id="IPR000802">
    <property type="entry name" value="Arsenical_pump_ArsB"/>
</dbReference>
<feature type="transmembrane region" description="Helical" evidence="8">
    <location>
        <begin position="5"/>
        <end position="20"/>
    </location>
</feature>
<evidence type="ECO:0000256" key="7">
    <source>
        <dbReference type="ARBA" id="ARBA00023136"/>
    </source>
</evidence>
<proteinExistence type="inferred from homology"/>
<feature type="domain" description="Citrate transporter-like" evidence="9">
    <location>
        <begin position="17"/>
        <end position="391"/>
    </location>
</feature>